<accession>A0A0L9YCP0</accession>
<dbReference type="SUPFAM" id="SSF53098">
    <property type="entry name" value="Ribonuclease H-like"/>
    <property type="match status" value="1"/>
</dbReference>
<dbReference type="PANTHER" id="PTHR30231:SF42">
    <property type="entry name" value="EXONUCLEASE"/>
    <property type="match status" value="1"/>
</dbReference>
<dbReference type="CDD" id="cd06130">
    <property type="entry name" value="DNA_pol_III_epsilon_like"/>
    <property type="match status" value="1"/>
</dbReference>
<evidence type="ECO:0000313" key="5">
    <source>
        <dbReference type="Proteomes" id="UP000473681"/>
    </source>
</evidence>
<sequence length="309" mass="35350">MNFIAIDFETANEKRNSPCSIGIVVVKDGEIIEEVHHLIKPKEMRFMPINIGIHGIRPRMVQDELEFDKVWEKIKHYFNENLVIAHNASFDISVLRNTLELYNIEMPSFQYICTMKLSKNFYSNLDNARLNTVNNFLGYEFKHHDALADAMACGNILLNICEELNTRDINEISKCVGVTLGCVNENGYKSSSTKGRIFERSNRQSLRKNENTMKNFDFTAFTDEVVVFTGGLASITRDEAIRLVRKLSGSVGSSVTKKTTYLVTNTKNIDELHRDEMSTKLRKAVDLKNKGQGIKYLNEEDFLKKCRGI</sequence>
<dbReference type="InterPro" id="IPR036420">
    <property type="entry name" value="BRCT_dom_sf"/>
</dbReference>
<keyword evidence="1" id="KW-0540">Nuclease</keyword>
<dbReference type="Gene3D" id="3.40.50.10190">
    <property type="entry name" value="BRCT domain"/>
    <property type="match status" value="1"/>
</dbReference>
<dbReference type="Proteomes" id="UP000473681">
    <property type="component" value="Unassembled WGS sequence"/>
</dbReference>
<gene>
    <name evidence="3" type="ORF">FC774_01965</name>
    <name evidence="4" type="ORF">FDB51_07320</name>
</gene>
<organism evidence="3 6">
    <name type="scientific">Clostridium botulinum</name>
    <dbReference type="NCBI Taxonomy" id="1491"/>
    <lineage>
        <taxon>Bacteria</taxon>
        <taxon>Bacillati</taxon>
        <taxon>Bacillota</taxon>
        <taxon>Clostridia</taxon>
        <taxon>Eubacteriales</taxon>
        <taxon>Clostridiaceae</taxon>
        <taxon>Clostridium</taxon>
    </lineage>
</organism>
<dbReference type="Gene3D" id="3.30.420.10">
    <property type="entry name" value="Ribonuclease H-like superfamily/Ribonuclease H"/>
    <property type="match status" value="1"/>
</dbReference>
<name>A0A0L9YCP0_CLOBO</name>
<dbReference type="EMBL" id="SWOV01000003">
    <property type="protein sequence ID" value="NFF86677.1"/>
    <property type="molecule type" value="Genomic_DNA"/>
</dbReference>
<evidence type="ECO:0000313" key="6">
    <source>
        <dbReference type="Proteomes" id="UP000476820"/>
    </source>
</evidence>
<dbReference type="PANTHER" id="PTHR30231">
    <property type="entry name" value="DNA POLYMERASE III SUBUNIT EPSILON"/>
    <property type="match status" value="1"/>
</dbReference>
<dbReference type="AlphaFoldDB" id="A0A0L9YCP0"/>
<keyword evidence="1" id="KW-0269">Exonuclease</keyword>
<dbReference type="Proteomes" id="UP000476820">
    <property type="component" value="Unassembled WGS sequence"/>
</dbReference>
<evidence type="ECO:0000256" key="1">
    <source>
        <dbReference type="ARBA" id="ARBA00022839"/>
    </source>
</evidence>
<dbReference type="GO" id="GO:0005829">
    <property type="term" value="C:cytosol"/>
    <property type="evidence" value="ECO:0007669"/>
    <property type="project" value="TreeGrafter"/>
</dbReference>
<dbReference type="PROSITE" id="PS50172">
    <property type="entry name" value="BRCT"/>
    <property type="match status" value="1"/>
</dbReference>
<dbReference type="InterPro" id="IPR036397">
    <property type="entry name" value="RNaseH_sf"/>
</dbReference>
<dbReference type="SUPFAM" id="SSF52113">
    <property type="entry name" value="BRCT domain"/>
    <property type="match status" value="1"/>
</dbReference>
<dbReference type="OrthoDB" id="9776650at2"/>
<evidence type="ECO:0000313" key="4">
    <source>
        <dbReference type="EMBL" id="NFN34947.1"/>
    </source>
</evidence>
<dbReference type="EMBL" id="SWVK01000008">
    <property type="protein sequence ID" value="NFN34947.1"/>
    <property type="molecule type" value="Genomic_DNA"/>
</dbReference>
<dbReference type="SMART" id="SM00479">
    <property type="entry name" value="EXOIII"/>
    <property type="match status" value="1"/>
</dbReference>
<reference evidence="5 6" key="1">
    <citation type="submission" date="2019-04" db="EMBL/GenBank/DDBJ databases">
        <title>Genome sequencing of Clostridium botulinum Groups I-IV and Clostridium butyricum.</title>
        <authorList>
            <person name="Brunt J."/>
            <person name="Van Vliet A.H.M."/>
            <person name="Stringer S.C."/>
            <person name="Carter A.T."/>
            <person name="Peck M.W."/>
        </authorList>
    </citation>
    <scope>NUCLEOTIDE SEQUENCE [LARGE SCALE GENOMIC DNA]</scope>
    <source>
        <strain evidence="3 6">1605</strain>
        <strain evidence="4 5">CB-K-33E</strain>
    </source>
</reference>
<dbReference type="Pfam" id="PF00929">
    <property type="entry name" value="RNase_T"/>
    <property type="match status" value="1"/>
</dbReference>
<comment type="caution">
    <text evidence="3">The sequence shown here is derived from an EMBL/GenBank/DDBJ whole genome shotgun (WGS) entry which is preliminary data.</text>
</comment>
<dbReference type="InterPro" id="IPR012337">
    <property type="entry name" value="RNaseH-like_sf"/>
</dbReference>
<dbReference type="Pfam" id="PF00533">
    <property type="entry name" value="BRCT"/>
    <property type="match status" value="1"/>
</dbReference>
<dbReference type="InterPro" id="IPR001357">
    <property type="entry name" value="BRCT_dom"/>
</dbReference>
<protein>
    <submittedName>
        <fullName evidence="3">DNA polymerase III subunit epsilon</fullName>
    </submittedName>
</protein>
<dbReference type="CDD" id="cd17748">
    <property type="entry name" value="BRCT_DNA_ligase_like"/>
    <property type="match status" value="1"/>
</dbReference>
<dbReference type="InterPro" id="IPR013520">
    <property type="entry name" value="Ribonucl_H"/>
</dbReference>
<evidence type="ECO:0000313" key="3">
    <source>
        <dbReference type="EMBL" id="NFF86677.1"/>
    </source>
</evidence>
<keyword evidence="1" id="KW-0378">Hydrolase</keyword>
<evidence type="ECO:0000259" key="2">
    <source>
        <dbReference type="PROSITE" id="PS50172"/>
    </source>
</evidence>
<dbReference type="NCBIfam" id="NF004844">
    <property type="entry name" value="PRK06195.1"/>
    <property type="match status" value="1"/>
</dbReference>
<proteinExistence type="predicted"/>
<dbReference type="RefSeq" id="WP_053341660.1">
    <property type="nucleotide sequence ID" value="NZ_LFPA01000037.1"/>
</dbReference>
<feature type="domain" description="BRCT" evidence="2">
    <location>
        <begin position="216"/>
        <end position="300"/>
    </location>
</feature>
<dbReference type="GO" id="GO:0003676">
    <property type="term" value="F:nucleic acid binding"/>
    <property type="evidence" value="ECO:0007669"/>
    <property type="project" value="InterPro"/>
</dbReference>
<dbReference type="GO" id="GO:0008408">
    <property type="term" value="F:3'-5' exonuclease activity"/>
    <property type="evidence" value="ECO:0007669"/>
    <property type="project" value="TreeGrafter"/>
</dbReference>
<dbReference type="FunFam" id="3.30.420.10:FF:000045">
    <property type="entry name" value="3'-5' exonuclease DinG"/>
    <property type="match status" value="1"/>
</dbReference>